<dbReference type="PANTHER" id="PTHR23513">
    <property type="entry name" value="INTEGRAL MEMBRANE EFFLUX PROTEIN-RELATED"/>
    <property type="match status" value="1"/>
</dbReference>
<sequence>MKQPLSTSHAWRLVIASRNFRILFTAELVSTFGDILYKLAIMWFIYQRTGSAMQTGGVAIAGLLGTLLVGFLIGTLVDRWNRKTILVVADLVRALLVASLVGAMLFADQPPLWLFYGVSFALSIVGMFFGSARSAAMPDLLASETLLAANIAANMASRMMGVAFTAIAGLLIAWIGPEWAMALNALSFIFSAVWLLWLPSLAATTPKAPRAVTPKAIWQDMREGIDYLRLSHLLGFLSSIVIVVNFGSALYSTLTPALVTTVLNADPSVYGLLSTASLVGGIIGGLLLQMVGQKLSLNQSISLGLIGASLSALSLGWSTWVPLSLFLTTTMSIALVFNQMPVYTALQQETPSHLRGRVFNLFGMIANIANPLGIALGSALADQIGVQWVYSIGAALVAFGAWRALYYHKPQPDPRSEGALL</sequence>
<keyword evidence="5 7" id="KW-1133">Transmembrane helix</keyword>
<dbReference type="InterPro" id="IPR020846">
    <property type="entry name" value="MFS_dom"/>
</dbReference>
<evidence type="ECO:0000313" key="9">
    <source>
        <dbReference type="EMBL" id="GAA5528104.1"/>
    </source>
</evidence>
<dbReference type="CDD" id="cd06173">
    <property type="entry name" value="MFS_MefA_like"/>
    <property type="match status" value="1"/>
</dbReference>
<evidence type="ECO:0000256" key="3">
    <source>
        <dbReference type="ARBA" id="ARBA00022475"/>
    </source>
</evidence>
<dbReference type="SUPFAM" id="SSF103473">
    <property type="entry name" value="MFS general substrate transporter"/>
    <property type="match status" value="1"/>
</dbReference>
<feature type="transmembrane region" description="Helical" evidence="7">
    <location>
        <begin position="181"/>
        <end position="206"/>
    </location>
</feature>
<evidence type="ECO:0000313" key="10">
    <source>
        <dbReference type="Proteomes" id="UP001428290"/>
    </source>
</evidence>
<feature type="domain" description="Major facilitator superfamily (MFS) profile" evidence="8">
    <location>
        <begin position="224"/>
        <end position="421"/>
    </location>
</feature>
<feature type="transmembrane region" description="Helical" evidence="7">
    <location>
        <begin position="58"/>
        <end position="77"/>
    </location>
</feature>
<protein>
    <submittedName>
        <fullName evidence="9">Enterobactin exporter EntS</fullName>
    </submittedName>
</protein>
<evidence type="ECO:0000256" key="1">
    <source>
        <dbReference type="ARBA" id="ARBA00004651"/>
    </source>
</evidence>
<feature type="transmembrane region" description="Helical" evidence="7">
    <location>
        <begin position="113"/>
        <end position="130"/>
    </location>
</feature>
<dbReference type="Proteomes" id="UP001428290">
    <property type="component" value="Unassembled WGS sequence"/>
</dbReference>
<evidence type="ECO:0000256" key="5">
    <source>
        <dbReference type="ARBA" id="ARBA00022989"/>
    </source>
</evidence>
<reference evidence="9 10" key="1">
    <citation type="submission" date="2024-02" db="EMBL/GenBank/DDBJ databases">
        <title>Herpetosiphon gulosus NBRC 112829.</title>
        <authorList>
            <person name="Ichikawa N."/>
            <person name="Katano-Makiyama Y."/>
            <person name="Hidaka K."/>
        </authorList>
    </citation>
    <scope>NUCLEOTIDE SEQUENCE [LARGE SCALE GENOMIC DNA]</scope>
    <source>
        <strain evidence="9 10">NBRC 112829</strain>
    </source>
</reference>
<dbReference type="EMBL" id="BAABRU010000006">
    <property type="protein sequence ID" value="GAA5528104.1"/>
    <property type="molecule type" value="Genomic_DNA"/>
</dbReference>
<keyword evidence="4 7" id="KW-0812">Transmembrane</keyword>
<feature type="transmembrane region" description="Helical" evidence="7">
    <location>
        <begin position="227"/>
        <end position="249"/>
    </location>
</feature>
<proteinExistence type="predicted"/>
<evidence type="ECO:0000256" key="6">
    <source>
        <dbReference type="ARBA" id="ARBA00023136"/>
    </source>
</evidence>
<gene>
    <name evidence="9" type="primary">entS_2</name>
    <name evidence="9" type="ORF">Hgul01_01901</name>
</gene>
<dbReference type="Pfam" id="PF05977">
    <property type="entry name" value="MFS_3"/>
    <property type="match status" value="1"/>
</dbReference>
<feature type="transmembrane region" description="Helical" evidence="7">
    <location>
        <begin position="20"/>
        <end position="46"/>
    </location>
</feature>
<dbReference type="PROSITE" id="PS50850">
    <property type="entry name" value="MFS"/>
    <property type="match status" value="1"/>
</dbReference>
<name>A0ABP9WY21_9CHLR</name>
<evidence type="ECO:0000256" key="4">
    <source>
        <dbReference type="ARBA" id="ARBA00022692"/>
    </source>
</evidence>
<feature type="transmembrane region" description="Helical" evidence="7">
    <location>
        <begin position="300"/>
        <end position="317"/>
    </location>
</feature>
<keyword evidence="6 7" id="KW-0472">Membrane</keyword>
<keyword evidence="10" id="KW-1185">Reference proteome</keyword>
<feature type="transmembrane region" description="Helical" evidence="7">
    <location>
        <begin position="323"/>
        <end position="346"/>
    </location>
</feature>
<feature type="transmembrane region" description="Helical" evidence="7">
    <location>
        <begin position="84"/>
        <end position="107"/>
    </location>
</feature>
<keyword evidence="3" id="KW-1003">Cell membrane</keyword>
<feature type="transmembrane region" description="Helical" evidence="7">
    <location>
        <begin position="358"/>
        <end position="381"/>
    </location>
</feature>
<evidence type="ECO:0000256" key="2">
    <source>
        <dbReference type="ARBA" id="ARBA00022448"/>
    </source>
</evidence>
<dbReference type="RefSeq" id="WP_345721711.1">
    <property type="nucleotide sequence ID" value="NZ_BAABRU010000006.1"/>
</dbReference>
<dbReference type="Gene3D" id="1.20.1250.20">
    <property type="entry name" value="MFS general substrate transporter like domains"/>
    <property type="match status" value="1"/>
</dbReference>
<comment type="subcellular location">
    <subcellularLocation>
        <location evidence="1">Cell membrane</location>
        <topology evidence="1">Multi-pass membrane protein</topology>
    </subcellularLocation>
</comment>
<feature type="transmembrane region" description="Helical" evidence="7">
    <location>
        <begin position="269"/>
        <end position="288"/>
    </location>
</feature>
<evidence type="ECO:0000256" key="7">
    <source>
        <dbReference type="SAM" id="Phobius"/>
    </source>
</evidence>
<organism evidence="9 10">
    <name type="scientific">Herpetosiphon gulosus</name>
    <dbReference type="NCBI Taxonomy" id="1973496"/>
    <lineage>
        <taxon>Bacteria</taxon>
        <taxon>Bacillati</taxon>
        <taxon>Chloroflexota</taxon>
        <taxon>Chloroflexia</taxon>
        <taxon>Herpetosiphonales</taxon>
        <taxon>Herpetosiphonaceae</taxon>
        <taxon>Herpetosiphon</taxon>
    </lineage>
</organism>
<accession>A0ABP9WY21</accession>
<dbReference type="InterPro" id="IPR036259">
    <property type="entry name" value="MFS_trans_sf"/>
</dbReference>
<feature type="transmembrane region" description="Helical" evidence="7">
    <location>
        <begin position="387"/>
        <end position="406"/>
    </location>
</feature>
<feature type="transmembrane region" description="Helical" evidence="7">
    <location>
        <begin position="151"/>
        <end position="175"/>
    </location>
</feature>
<keyword evidence="2" id="KW-0813">Transport</keyword>
<dbReference type="InterPro" id="IPR010290">
    <property type="entry name" value="TM_effector"/>
</dbReference>
<dbReference type="PANTHER" id="PTHR23513:SF6">
    <property type="entry name" value="MAJOR FACILITATOR SUPERFAMILY ASSOCIATED DOMAIN-CONTAINING PROTEIN"/>
    <property type="match status" value="1"/>
</dbReference>
<evidence type="ECO:0000259" key="8">
    <source>
        <dbReference type="PROSITE" id="PS50850"/>
    </source>
</evidence>
<comment type="caution">
    <text evidence="9">The sequence shown here is derived from an EMBL/GenBank/DDBJ whole genome shotgun (WGS) entry which is preliminary data.</text>
</comment>